<dbReference type="Pfam" id="PF13560">
    <property type="entry name" value="HTH_31"/>
    <property type="match status" value="1"/>
</dbReference>
<name>A0A368T6E5_9ACTN</name>
<protein>
    <submittedName>
        <fullName evidence="2">DNA-binding protein</fullName>
    </submittedName>
</protein>
<gene>
    <name evidence="2" type="ORF">DEF24_11210</name>
</gene>
<dbReference type="AlphaFoldDB" id="A0A368T6E5"/>
<dbReference type="SUPFAM" id="SSF47413">
    <property type="entry name" value="lambda repressor-like DNA-binding domains"/>
    <property type="match status" value="1"/>
</dbReference>
<dbReference type="GO" id="GO:0003677">
    <property type="term" value="F:DNA binding"/>
    <property type="evidence" value="ECO:0007669"/>
    <property type="project" value="UniProtKB-KW"/>
</dbReference>
<dbReference type="EMBL" id="QEIN01000072">
    <property type="protein sequence ID" value="RCV59064.1"/>
    <property type="molecule type" value="Genomic_DNA"/>
</dbReference>
<dbReference type="Gene3D" id="1.10.260.40">
    <property type="entry name" value="lambda repressor-like DNA-binding domains"/>
    <property type="match status" value="1"/>
</dbReference>
<evidence type="ECO:0000313" key="2">
    <source>
        <dbReference type="EMBL" id="RCV59064.1"/>
    </source>
</evidence>
<organism evidence="2 3">
    <name type="scientific">Marinitenerispora sediminis</name>
    <dbReference type="NCBI Taxonomy" id="1931232"/>
    <lineage>
        <taxon>Bacteria</taxon>
        <taxon>Bacillati</taxon>
        <taxon>Actinomycetota</taxon>
        <taxon>Actinomycetes</taxon>
        <taxon>Streptosporangiales</taxon>
        <taxon>Nocardiopsidaceae</taxon>
        <taxon>Marinitenerispora</taxon>
    </lineage>
</organism>
<dbReference type="InterPro" id="IPR043917">
    <property type="entry name" value="DUF5753"/>
</dbReference>
<evidence type="ECO:0000259" key="1">
    <source>
        <dbReference type="PROSITE" id="PS50943"/>
    </source>
</evidence>
<proteinExistence type="predicted"/>
<keyword evidence="2" id="KW-0238">DNA-binding</keyword>
<dbReference type="RefSeq" id="WP_114398796.1">
    <property type="nucleotide sequence ID" value="NZ_QEIM01000090.1"/>
</dbReference>
<dbReference type="Proteomes" id="UP000253318">
    <property type="component" value="Unassembled WGS sequence"/>
</dbReference>
<sequence>MTPAMPVRRRHLIRELKRFRLEAGLSQDEVSGRMGWDRGKIHRLESGRLQRVKASDVIALCDLYKVSDVQREALAEIARNSRRKGWWFAYQDVLPGPFIGLEAEALSICDFNAMVIPGLFQTPDYLASLMESATGVTVMAHEVHDRINARRERQASVLDRDLPPRLWVILDEAALRREVGGREIMEAQIRHLLELGHRPNINIQVLPFDIGAHAASGFQFTILQFSDVDSVVYIEGDQDGLYLEEESKIRRYTLIFDRLQASAMSVEKSTGFLESLV</sequence>
<dbReference type="InterPro" id="IPR001387">
    <property type="entry name" value="Cro/C1-type_HTH"/>
</dbReference>
<accession>A0A368T6E5</accession>
<feature type="domain" description="HTH cro/C1-type" evidence="1">
    <location>
        <begin position="16"/>
        <end position="71"/>
    </location>
</feature>
<dbReference type="OrthoDB" id="5177725at2"/>
<dbReference type="Pfam" id="PF19054">
    <property type="entry name" value="DUF5753"/>
    <property type="match status" value="1"/>
</dbReference>
<dbReference type="PROSITE" id="PS50943">
    <property type="entry name" value="HTH_CROC1"/>
    <property type="match status" value="1"/>
</dbReference>
<dbReference type="InterPro" id="IPR010982">
    <property type="entry name" value="Lambda_DNA-bd_dom_sf"/>
</dbReference>
<keyword evidence="3" id="KW-1185">Reference proteome</keyword>
<dbReference type="CDD" id="cd00093">
    <property type="entry name" value="HTH_XRE"/>
    <property type="match status" value="1"/>
</dbReference>
<comment type="caution">
    <text evidence="2">The sequence shown here is derived from an EMBL/GenBank/DDBJ whole genome shotgun (WGS) entry which is preliminary data.</text>
</comment>
<dbReference type="SMART" id="SM00530">
    <property type="entry name" value="HTH_XRE"/>
    <property type="match status" value="1"/>
</dbReference>
<evidence type="ECO:0000313" key="3">
    <source>
        <dbReference type="Proteomes" id="UP000253318"/>
    </source>
</evidence>
<reference evidence="2 3" key="1">
    <citation type="submission" date="2018-04" db="EMBL/GenBank/DDBJ databases">
        <title>Novel actinobacteria from marine sediment.</title>
        <authorList>
            <person name="Ng Z.Y."/>
            <person name="Tan G.Y.A."/>
        </authorList>
    </citation>
    <scope>NUCLEOTIDE SEQUENCE [LARGE SCALE GENOMIC DNA]</scope>
    <source>
        <strain evidence="2 3">TPS81</strain>
    </source>
</reference>